<organism evidence="1 2">
    <name type="scientific">Reticulibacter mediterranei</name>
    <dbReference type="NCBI Taxonomy" id="2778369"/>
    <lineage>
        <taxon>Bacteria</taxon>
        <taxon>Bacillati</taxon>
        <taxon>Chloroflexota</taxon>
        <taxon>Ktedonobacteria</taxon>
        <taxon>Ktedonobacterales</taxon>
        <taxon>Reticulibacteraceae</taxon>
        <taxon>Reticulibacter</taxon>
    </lineage>
</organism>
<dbReference type="InterPro" id="IPR029058">
    <property type="entry name" value="AB_hydrolase_fold"/>
</dbReference>
<evidence type="ECO:0000313" key="2">
    <source>
        <dbReference type="Proteomes" id="UP000597444"/>
    </source>
</evidence>
<proteinExistence type="predicted"/>
<reference evidence="1" key="1">
    <citation type="submission" date="2020-10" db="EMBL/GenBank/DDBJ databases">
        <title>Taxonomic study of unclassified bacteria belonging to the class Ktedonobacteria.</title>
        <authorList>
            <person name="Yabe S."/>
            <person name="Wang C.M."/>
            <person name="Zheng Y."/>
            <person name="Sakai Y."/>
            <person name="Cavaletti L."/>
            <person name="Monciardini P."/>
            <person name="Donadio S."/>
        </authorList>
    </citation>
    <scope>NUCLEOTIDE SEQUENCE</scope>
    <source>
        <strain evidence="1">ID150040</strain>
    </source>
</reference>
<dbReference type="RefSeq" id="WP_220205481.1">
    <property type="nucleotide sequence ID" value="NZ_BNJK01000001.1"/>
</dbReference>
<dbReference type="SUPFAM" id="SSF53474">
    <property type="entry name" value="alpha/beta-Hydrolases"/>
    <property type="match status" value="1"/>
</dbReference>
<evidence type="ECO:0000313" key="1">
    <source>
        <dbReference type="EMBL" id="GHO94766.1"/>
    </source>
</evidence>
<dbReference type="Gene3D" id="3.40.50.1820">
    <property type="entry name" value="alpha/beta hydrolase"/>
    <property type="match status" value="1"/>
</dbReference>
<dbReference type="AlphaFoldDB" id="A0A8J3IHQ0"/>
<comment type="caution">
    <text evidence="1">The sequence shown here is derived from an EMBL/GenBank/DDBJ whole genome shotgun (WGS) entry which is preliminary data.</text>
</comment>
<accession>A0A8J3IHQ0</accession>
<name>A0A8J3IHQ0_9CHLR</name>
<protein>
    <recommendedName>
        <fullName evidence="3">Alpha/beta hydrolase</fullName>
    </recommendedName>
</protein>
<keyword evidence="2" id="KW-1185">Reference proteome</keyword>
<dbReference type="Proteomes" id="UP000597444">
    <property type="component" value="Unassembled WGS sequence"/>
</dbReference>
<gene>
    <name evidence="1" type="ORF">KSF_048140</name>
</gene>
<evidence type="ECO:0008006" key="3">
    <source>
        <dbReference type="Google" id="ProtNLM"/>
    </source>
</evidence>
<sequence length="234" mass="25436">MSDTTHRQNETAQNTYDGRLIQVSAGAVDLNGIIFLPQQAKGQVILTYGIETLEENPHQTAINLAQVFHTHNIATLIVDLFSSEERELDAQTRYFRLNTEVMQQRIIGLAEWLMENPETAHLSPGYFGSGIAGAAALIAAAERPDIPTAVVVAGGPLESARSALPGVLASTLLIAAEQDEDTVKSQQEALALLQHNKQFEPVQGVSSLFADQHSLGEVARLASAWFERWLLPLA</sequence>
<dbReference type="EMBL" id="BNJK01000001">
    <property type="protein sequence ID" value="GHO94766.1"/>
    <property type="molecule type" value="Genomic_DNA"/>
</dbReference>